<accession>A0A7W8A7K7</accession>
<keyword evidence="1" id="KW-1133">Transmembrane helix</keyword>
<gene>
    <name evidence="2" type="ORF">HNR40_006586</name>
</gene>
<dbReference type="AlphaFoldDB" id="A0A7W8A7K7"/>
<evidence type="ECO:0000256" key="1">
    <source>
        <dbReference type="SAM" id="Phobius"/>
    </source>
</evidence>
<protein>
    <submittedName>
        <fullName evidence="2">Uncharacterized protein</fullName>
    </submittedName>
</protein>
<dbReference type="EMBL" id="JACHIN010000010">
    <property type="protein sequence ID" value="MBB5081091.1"/>
    <property type="molecule type" value="Genomic_DNA"/>
</dbReference>
<dbReference type="RefSeq" id="WP_184968995.1">
    <property type="nucleotide sequence ID" value="NZ_JACHIN010000010.1"/>
</dbReference>
<keyword evidence="3" id="KW-1185">Reference proteome</keyword>
<reference evidence="2 3" key="1">
    <citation type="submission" date="2020-08" db="EMBL/GenBank/DDBJ databases">
        <title>Genomic Encyclopedia of Type Strains, Phase IV (KMG-IV): sequencing the most valuable type-strain genomes for metagenomic binning, comparative biology and taxonomic classification.</title>
        <authorList>
            <person name="Goeker M."/>
        </authorList>
    </citation>
    <scope>NUCLEOTIDE SEQUENCE [LARGE SCALE GENOMIC DNA]</scope>
    <source>
        <strain evidence="2 3">DSM 45385</strain>
    </source>
</reference>
<name>A0A7W8A7K7_9ACTN</name>
<evidence type="ECO:0000313" key="3">
    <source>
        <dbReference type="Proteomes" id="UP000568380"/>
    </source>
</evidence>
<feature type="transmembrane region" description="Helical" evidence="1">
    <location>
        <begin position="7"/>
        <end position="26"/>
    </location>
</feature>
<dbReference type="InterPro" id="IPR046177">
    <property type="entry name" value="DUF6186"/>
</dbReference>
<dbReference type="Proteomes" id="UP000568380">
    <property type="component" value="Unassembled WGS sequence"/>
</dbReference>
<proteinExistence type="predicted"/>
<sequence length="65" mass="7302">MTWEITVFGYVAAVAAMLVLEVVARLPGSTTPTAGDCFAWVMRHPAGRVLVILSWWWVGWHFLAR</sequence>
<comment type="caution">
    <text evidence="2">The sequence shown here is derived from an EMBL/GenBank/DDBJ whole genome shotgun (WGS) entry which is preliminary data.</text>
</comment>
<feature type="transmembrane region" description="Helical" evidence="1">
    <location>
        <begin position="46"/>
        <end position="64"/>
    </location>
</feature>
<organism evidence="2 3">
    <name type="scientific">Nonomuraea endophytica</name>
    <dbReference type="NCBI Taxonomy" id="714136"/>
    <lineage>
        <taxon>Bacteria</taxon>
        <taxon>Bacillati</taxon>
        <taxon>Actinomycetota</taxon>
        <taxon>Actinomycetes</taxon>
        <taxon>Streptosporangiales</taxon>
        <taxon>Streptosporangiaceae</taxon>
        <taxon>Nonomuraea</taxon>
    </lineage>
</organism>
<keyword evidence="1" id="KW-0812">Transmembrane</keyword>
<dbReference type="Pfam" id="PF19684">
    <property type="entry name" value="DUF6186"/>
    <property type="match status" value="1"/>
</dbReference>
<evidence type="ECO:0000313" key="2">
    <source>
        <dbReference type="EMBL" id="MBB5081091.1"/>
    </source>
</evidence>
<keyword evidence="1" id="KW-0472">Membrane</keyword>